<dbReference type="AlphaFoldDB" id="A0A4Z1G1K3"/>
<proteinExistence type="predicted"/>
<gene>
    <name evidence="1" type="ORF">BPAE_0021g00320</name>
</gene>
<evidence type="ECO:0000313" key="1">
    <source>
        <dbReference type="EMBL" id="TGO28909.1"/>
    </source>
</evidence>
<name>A0A4Z1G1K3_9HELO</name>
<accession>A0A4Z1G1K3</accession>
<sequence>MAGVNNRDHNLKIVEGRHLSIEVYRISKNHKIDNPNEATSLFQPSGLVVESVLDGVIVLSRDWDLDTLDSVNRNHVRGVPLDTVDTVCVDLVIGIDCDGESSEVAANCGLEGSIVEG</sequence>
<organism evidence="1 2">
    <name type="scientific">Botrytis paeoniae</name>
    <dbReference type="NCBI Taxonomy" id="278948"/>
    <lineage>
        <taxon>Eukaryota</taxon>
        <taxon>Fungi</taxon>
        <taxon>Dikarya</taxon>
        <taxon>Ascomycota</taxon>
        <taxon>Pezizomycotina</taxon>
        <taxon>Leotiomycetes</taxon>
        <taxon>Helotiales</taxon>
        <taxon>Sclerotiniaceae</taxon>
        <taxon>Botrytis</taxon>
    </lineage>
</organism>
<protein>
    <submittedName>
        <fullName evidence="1">Uncharacterized protein</fullName>
    </submittedName>
</protein>
<keyword evidence="2" id="KW-1185">Reference proteome</keyword>
<dbReference type="EMBL" id="PQXI01000021">
    <property type="protein sequence ID" value="TGO28909.1"/>
    <property type="molecule type" value="Genomic_DNA"/>
</dbReference>
<evidence type="ECO:0000313" key="2">
    <source>
        <dbReference type="Proteomes" id="UP000297910"/>
    </source>
</evidence>
<reference evidence="1 2" key="1">
    <citation type="submission" date="2017-12" db="EMBL/GenBank/DDBJ databases">
        <title>Comparative genomics of Botrytis spp.</title>
        <authorList>
            <person name="Valero-Jimenez C.A."/>
            <person name="Tapia P."/>
            <person name="Veloso J."/>
            <person name="Silva-Moreno E."/>
            <person name="Staats M."/>
            <person name="Valdes J.H."/>
            <person name="Van Kan J.A.L."/>
        </authorList>
    </citation>
    <scope>NUCLEOTIDE SEQUENCE [LARGE SCALE GENOMIC DNA]</scope>
    <source>
        <strain evidence="1 2">Bp0003</strain>
    </source>
</reference>
<comment type="caution">
    <text evidence="1">The sequence shown here is derived from an EMBL/GenBank/DDBJ whole genome shotgun (WGS) entry which is preliminary data.</text>
</comment>
<dbReference type="Proteomes" id="UP000297910">
    <property type="component" value="Unassembled WGS sequence"/>
</dbReference>